<dbReference type="RefSeq" id="WP_161092499.1">
    <property type="nucleotide sequence ID" value="NZ_WWCV01000064.1"/>
</dbReference>
<feature type="chain" id="PRO_5032528441" description="Lipoprotein" evidence="1">
    <location>
        <begin position="18"/>
        <end position="121"/>
    </location>
</feature>
<evidence type="ECO:0008006" key="4">
    <source>
        <dbReference type="Google" id="ProtNLM"/>
    </source>
</evidence>
<protein>
    <recommendedName>
        <fullName evidence="4">Lipoprotein</fullName>
    </recommendedName>
</protein>
<comment type="caution">
    <text evidence="2">The sequence shown here is derived from an EMBL/GenBank/DDBJ whole genome shotgun (WGS) entry which is preliminary data.</text>
</comment>
<dbReference type="EMBL" id="WWCV01000064">
    <property type="protein sequence ID" value="MYN20136.1"/>
    <property type="molecule type" value="Genomic_DNA"/>
</dbReference>
<gene>
    <name evidence="2" type="ORF">GTP81_25670</name>
</gene>
<reference evidence="2 3" key="1">
    <citation type="submission" date="2019-12" db="EMBL/GenBank/DDBJ databases">
        <title>Novel species isolated from a subtropical stream in China.</title>
        <authorList>
            <person name="Lu H."/>
        </authorList>
    </citation>
    <scope>NUCLEOTIDE SEQUENCE [LARGE SCALE GENOMIC DNA]</scope>
    <source>
        <strain evidence="2 3">FT107W</strain>
    </source>
</reference>
<dbReference type="Proteomes" id="UP000484875">
    <property type="component" value="Unassembled WGS sequence"/>
</dbReference>
<accession>A0A845HUT2</accession>
<sequence length="121" mass="12865">MKSVHTALALLICSAVAGCAAYPGAPVDWQHGAKRGTVAEIYDANTPPDRIPACLAGSSPADLTQHHYVRLSYHHVRAMHTEVAELPPGVSVQMGEMVELWPADCAKGALSRITRVMPAVP</sequence>
<proteinExistence type="predicted"/>
<keyword evidence="3" id="KW-1185">Reference proteome</keyword>
<keyword evidence="1" id="KW-0732">Signal</keyword>
<evidence type="ECO:0000313" key="3">
    <source>
        <dbReference type="Proteomes" id="UP000484875"/>
    </source>
</evidence>
<evidence type="ECO:0000256" key="1">
    <source>
        <dbReference type="SAM" id="SignalP"/>
    </source>
</evidence>
<name>A0A845HUT2_9BURK</name>
<dbReference type="PROSITE" id="PS51257">
    <property type="entry name" value="PROKAR_LIPOPROTEIN"/>
    <property type="match status" value="1"/>
</dbReference>
<dbReference type="AlphaFoldDB" id="A0A845HUT2"/>
<organism evidence="2 3">
    <name type="scientific">Duganella vulcania</name>
    <dbReference type="NCBI Taxonomy" id="2692166"/>
    <lineage>
        <taxon>Bacteria</taxon>
        <taxon>Pseudomonadati</taxon>
        <taxon>Pseudomonadota</taxon>
        <taxon>Betaproteobacteria</taxon>
        <taxon>Burkholderiales</taxon>
        <taxon>Oxalobacteraceae</taxon>
        <taxon>Telluria group</taxon>
        <taxon>Duganella</taxon>
    </lineage>
</organism>
<evidence type="ECO:0000313" key="2">
    <source>
        <dbReference type="EMBL" id="MYN20136.1"/>
    </source>
</evidence>
<feature type="signal peptide" evidence="1">
    <location>
        <begin position="1"/>
        <end position="17"/>
    </location>
</feature>